<feature type="compositionally biased region" description="Basic and acidic residues" evidence="2">
    <location>
        <begin position="350"/>
        <end position="359"/>
    </location>
</feature>
<dbReference type="Pfam" id="PF11470">
    <property type="entry name" value="TUG-UBL1"/>
    <property type="match status" value="1"/>
</dbReference>
<feature type="domain" description="SIN1-type PH" evidence="5">
    <location>
        <begin position="731"/>
        <end position="830"/>
    </location>
</feature>
<evidence type="ECO:0000259" key="5">
    <source>
        <dbReference type="Pfam" id="PF16979"/>
    </source>
</evidence>
<dbReference type="InterPro" id="IPR011993">
    <property type="entry name" value="PH-like_dom_sf"/>
</dbReference>
<sequence length="850" mass="92886">MSLISDTDFLIHSLRLSYLREVEDPYGPRIISLDPSFQTNPYIVAAGLADSERWPQLSLPSSPHLSEDEQERPLGFPGARLKYTQTIMGGRSGGLGMRLNGKRASTSKRMSGTPRQPEVKNFLSENAPVDEALSVSAPVTTDVSKPASAPSEKWVEVDEEKKEQGPEESTEPKVEIQQATAPEEVPVAKIVQFIPKFKGAAEMEARRRERMAARRGPGGALPQDRPQLNFDSSSEDEVVIHVASDMSDDEYDDVVSAGVDSMDEGDEFDPVFASTRMDTTSDSASSIFSAGTSSMPTSSAVSSSHNNRARPRLSPVSEKARHNRSHRRRSTDHPVGSSFEVLTPGPGAKSGDDSSRKQDSNAPRHRPDHVSHVSSSSISSTAGQELVFMRKKVTPLKPLKSALSAMLASSASSTNAFAEMYAAISGRGEPTSTNVQVYFPHAKQPANKAMDLNVRRDASVEEVIGYACYIYGEDGWLPKLDEGLSEDEEDPKRKARLSAVGWILRIAEDDGEVDDDFPPPDRLGKIAKFNADACAVLEANPTQIQQNELIESKIQRRPSRTTSKKPDKLSVPGPSLPIVAPGSAVFGSTLGSVPLSTSLGPSSSHGPQIFLRIRVADTADAVHISTTIPVSAGMYMQEALELVCRKRKLQNPNDYALLLADRSILIPLDRTVASLQGKRELLLVKRSMLPQMGADIVKGIGRTTDPNASIFKRMSDTPEQQYSSALDYTAAYKKYTIFRKMPMLVTRQERNLAIDGVYIHIMPTNKAKAVFDNAKTSSFHIKSIADVQQSAKTSSIFKLIITRGSTNKRYDFEAESPKLAAEIVQTIRSLKTALERTGTINKSRRSRNVG</sequence>
<feature type="compositionally biased region" description="Polar residues" evidence="2">
    <location>
        <begin position="103"/>
        <end position="114"/>
    </location>
</feature>
<comment type="similarity">
    <text evidence="1">Belongs to the SIN1 family.</text>
</comment>
<dbReference type="Pfam" id="PF16979">
    <property type="entry name" value="SIN1_PH"/>
    <property type="match status" value="1"/>
</dbReference>
<dbReference type="GO" id="GO:0031932">
    <property type="term" value="C:TORC2 complex"/>
    <property type="evidence" value="ECO:0007669"/>
    <property type="project" value="InterPro"/>
</dbReference>
<evidence type="ECO:0000256" key="2">
    <source>
        <dbReference type="SAM" id="MobiDB-lite"/>
    </source>
</evidence>
<organism evidence="6 7">
    <name type="scientific">Laccaria amethystina LaAM-08-1</name>
    <dbReference type="NCBI Taxonomy" id="1095629"/>
    <lineage>
        <taxon>Eukaryota</taxon>
        <taxon>Fungi</taxon>
        <taxon>Dikarya</taxon>
        <taxon>Basidiomycota</taxon>
        <taxon>Agaricomycotina</taxon>
        <taxon>Agaricomycetes</taxon>
        <taxon>Agaricomycetidae</taxon>
        <taxon>Agaricales</taxon>
        <taxon>Agaricineae</taxon>
        <taxon>Hydnangiaceae</taxon>
        <taxon>Laccaria</taxon>
    </lineage>
</organism>
<dbReference type="PANTHER" id="PTHR13335">
    <property type="entry name" value="TARGET OF RAPAMYCIN COMPLEX 2 SUBUNIT MAPKAP1"/>
    <property type="match status" value="1"/>
</dbReference>
<dbReference type="InterPro" id="IPR031567">
    <property type="entry name" value="CRIM_dom"/>
</dbReference>
<feature type="compositionally biased region" description="Basic and acidic residues" evidence="2">
    <location>
        <begin position="153"/>
        <end position="174"/>
    </location>
</feature>
<protein>
    <recommendedName>
        <fullName evidence="8">Stress-activated map kinase-interacting protein 1</fullName>
    </recommendedName>
</protein>
<feature type="compositionally biased region" description="Basic residues" evidence="2">
    <location>
        <begin position="321"/>
        <end position="330"/>
    </location>
</feature>
<gene>
    <name evidence="6" type="ORF">K443DRAFT_685765</name>
</gene>
<dbReference type="Gene3D" id="2.30.29.30">
    <property type="entry name" value="Pleckstrin-homology domain (PH domain)/Phosphotyrosine-binding domain (PTB)"/>
    <property type="match status" value="1"/>
</dbReference>
<evidence type="ECO:0000259" key="4">
    <source>
        <dbReference type="Pfam" id="PF16978"/>
    </source>
</evidence>
<dbReference type="Proteomes" id="UP000054477">
    <property type="component" value="Unassembled WGS sequence"/>
</dbReference>
<keyword evidence="7" id="KW-1185">Reference proteome</keyword>
<evidence type="ECO:0000313" key="7">
    <source>
        <dbReference type="Proteomes" id="UP000054477"/>
    </source>
</evidence>
<reference evidence="6 7" key="1">
    <citation type="submission" date="2014-04" db="EMBL/GenBank/DDBJ databases">
        <authorList>
            <consortium name="DOE Joint Genome Institute"/>
            <person name="Kuo A."/>
            <person name="Kohler A."/>
            <person name="Nagy L.G."/>
            <person name="Floudas D."/>
            <person name="Copeland A."/>
            <person name="Barry K.W."/>
            <person name="Cichocki N."/>
            <person name="Veneault-Fourrey C."/>
            <person name="LaButti K."/>
            <person name="Lindquist E.A."/>
            <person name="Lipzen A."/>
            <person name="Lundell T."/>
            <person name="Morin E."/>
            <person name="Murat C."/>
            <person name="Sun H."/>
            <person name="Tunlid A."/>
            <person name="Henrissat B."/>
            <person name="Grigoriev I.V."/>
            <person name="Hibbett D.S."/>
            <person name="Martin F."/>
            <person name="Nordberg H.P."/>
            <person name="Cantor M.N."/>
            <person name="Hua S.X."/>
        </authorList>
    </citation>
    <scope>NUCLEOTIDE SEQUENCE [LARGE SCALE GENOMIC DNA]</scope>
    <source>
        <strain evidence="6 7">LaAM-08-1</strain>
    </source>
</reference>
<feature type="region of interest" description="Disordered" evidence="2">
    <location>
        <begin position="205"/>
        <end position="234"/>
    </location>
</feature>
<dbReference type="InterPro" id="IPR031313">
    <property type="entry name" value="Sin1_PH_dom"/>
</dbReference>
<dbReference type="GO" id="GO:0005546">
    <property type="term" value="F:phosphatidylinositol-4,5-bisphosphate binding"/>
    <property type="evidence" value="ECO:0007669"/>
    <property type="project" value="TreeGrafter"/>
</dbReference>
<evidence type="ECO:0000256" key="1">
    <source>
        <dbReference type="ARBA" id="ARBA00009407"/>
    </source>
</evidence>
<reference evidence="7" key="2">
    <citation type="submission" date="2015-01" db="EMBL/GenBank/DDBJ databases">
        <title>Evolutionary Origins and Diversification of the Mycorrhizal Mutualists.</title>
        <authorList>
            <consortium name="DOE Joint Genome Institute"/>
            <consortium name="Mycorrhizal Genomics Consortium"/>
            <person name="Kohler A."/>
            <person name="Kuo A."/>
            <person name="Nagy L.G."/>
            <person name="Floudas D."/>
            <person name="Copeland A."/>
            <person name="Barry K.W."/>
            <person name="Cichocki N."/>
            <person name="Veneault-Fourrey C."/>
            <person name="LaButti K."/>
            <person name="Lindquist E.A."/>
            <person name="Lipzen A."/>
            <person name="Lundell T."/>
            <person name="Morin E."/>
            <person name="Murat C."/>
            <person name="Riley R."/>
            <person name="Ohm R."/>
            <person name="Sun H."/>
            <person name="Tunlid A."/>
            <person name="Henrissat B."/>
            <person name="Grigoriev I.V."/>
            <person name="Hibbett D.S."/>
            <person name="Martin F."/>
        </authorList>
    </citation>
    <scope>NUCLEOTIDE SEQUENCE [LARGE SCALE GENOMIC DNA]</scope>
    <source>
        <strain evidence="7">LaAM-08-1</strain>
    </source>
</reference>
<dbReference type="InterPro" id="IPR008828">
    <property type="entry name" value="Sin1/Avo1"/>
</dbReference>
<dbReference type="InterPro" id="IPR021569">
    <property type="entry name" value="TUG-UBL1"/>
</dbReference>
<dbReference type="GO" id="GO:0038203">
    <property type="term" value="P:TORC2 signaling"/>
    <property type="evidence" value="ECO:0007669"/>
    <property type="project" value="TreeGrafter"/>
</dbReference>
<dbReference type="EMBL" id="KN838974">
    <property type="protein sequence ID" value="KIJ91739.1"/>
    <property type="molecule type" value="Genomic_DNA"/>
</dbReference>
<evidence type="ECO:0000313" key="6">
    <source>
        <dbReference type="EMBL" id="KIJ91739.1"/>
    </source>
</evidence>
<dbReference type="STRING" id="1095629.A0A0C9WHT2"/>
<dbReference type="Pfam" id="PF16978">
    <property type="entry name" value="CRIM"/>
    <property type="match status" value="1"/>
</dbReference>
<feature type="region of interest" description="Disordered" evidence="2">
    <location>
        <begin position="549"/>
        <end position="574"/>
    </location>
</feature>
<name>A0A0C9WHT2_9AGAR</name>
<dbReference type="GO" id="GO:0005886">
    <property type="term" value="C:plasma membrane"/>
    <property type="evidence" value="ECO:0007669"/>
    <property type="project" value="TreeGrafter"/>
</dbReference>
<dbReference type="PANTHER" id="PTHR13335:SF1">
    <property type="entry name" value="TARGET OF RAPAMYCIN COMPLEX 2 SUBUNIT MAPKAP1"/>
    <property type="match status" value="1"/>
</dbReference>
<feature type="region of interest" description="Disordered" evidence="2">
    <location>
        <begin position="90"/>
        <end position="119"/>
    </location>
</feature>
<feature type="region of interest" description="Disordered" evidence="2">
    <location>
        <begin position="134"/>
        <end position="177"/>
    </location>
</feature>
<feature type="compositionally biased region" description="Low complexity" evidence="2">
    <location>
        <begin position="278"/>
        <end position="304"/>
    </location>
</feature>
<evidence type="ECO:0008006" key="8">
    <source>
        <dbReference type="Google" id="ProtNLM"/>
    </source>
</evidence>
<proteinExistence type="inferred from homology"/>
<accession>A0A0C9WHT2</accession>
<dbReference type="GO" id="GO:0005737">
    <property type="term" value="C:cytoplasm"/>
    <property type="evidence" value="ECO:0007669"/>
    <property type="project" value="TreeGrafter"/>
</dbReference>
<dbReference type="AlphaFoldDB" id="A0A0C9WHT2"/>
<evidence type="ECO:0000259" key="3">
    <source>
        <dbReference type="Pfam" id="PF11470"/>
    </source>
</evidence>
<feature type="region of interest" description="Disordered" evidence="2">
    <location>
        <begin position="260"/>
        <end position="378"/>
    </location>
</feature>
<dbReference type="HOGENOM" id="CLU_007847_0_0_1"/>
<feature type="domain" description="CRIM" evidence="4">
    <location>
        <begin position="400"/>
        <end position="548"/>
    </location>
</feature>
<dbReference type="OrthoDB" id="241990at2759"/>
<feature type="domain" description="TUG ubiquitin-like" evidence="3">
    <location>
        <begin position="625"/>
        <end position="658"/>
    </location>
</feature>